<feature type="transmembrane region" description="Helical" evidence="6">
    <location>
        <begin position="164"/>
        <end position="185"/>
    </location>
</feature>
<evidence type="ECO:0000256" key="1">
    <source>
        <dbReference type="ARBA" id="ARBA00004141"/>
    </source>
</evidence>
<dbReference type="Pfam" id="PF02535">
    <property type="entry name" value="Zip"/>
    <property type="match status" value="1"/>
</dbReference>
<evidence type="ECO:0000256" key="5">
    <source>
        <dbReference type="SAM" id="MobiDB-lite"/>
    </source>
</evidence>
<dbReference type="EMBL" id="JAEHOC010000009">
    <property type="protein sequence ID" value="KAG2438708.1"/>
    <property type="molecule type" value="Genomic_DNA"/>
</dbReference>
<dbReference type="InterPro" id="IPR003689">
    <property type="entry name" value="ZIP"/>
</dbReference>
<evidence type="ECO:0000256" key="2">
    <source>
        <dbReference type="ARBA" id="ARBA00022692"/>
    </source>
</evidence>
<proteinExistence type="predicted"/>
<keyword evidence="3 6" id="KW-1133">Transmembrane helix</keyword>
<dbReference type="OrthoDB" id="262547at2759"/>
<comment type="subcellular location">
    <subcellularLocation>
        <location evidence="1">Membrane</location>
        <topology evidence="1">Multi-pass membrane protein</topology>
    </subcellularLocation>
</comment>
<feature type="transmembrane region" description="Helical" evidence="6">
    <location>
        <begin position="100"/>
        <end position="122"/>
    </location>
</feature>
<reference evidence="7" key="1">
    <citation type="journal article" date="2020" name="bioRxiv">
        <title>Comparative genomics of Chlamydomonas.</title>
        <authorList>
            <person name="Craig R.J."/>
            <person name="Hasan A.R."/>
            <person name="Ness R.W."/>
            <person name="Keightley P.D."/>
        </authorList>
    </citation>
    <scope>NUCLEOTIDE SEQUENCE</scope>
    <source>
        <strain evidence="7">SAG 7.73</strain>
    </source>
</reference>
<feature type="transmembrane region" description="Helical" evidence="6">
    <location>
        <begin position="134"/>
        <end position="152"/>
    </location>
</feature>
<evidence type="ECO:0000313" key="8">
    <source>
        <dbReference type="Proteomes" id="UP000650467"/>
    </source>
</evidence>
<dbReference type="PANTHER" id="PTHR11040:SF205">
    <property type="entry name" value="ZINC TRANSPORTER ZUPT"/>
    <property type="match status" value="1"/>
</dbReference>
<evidence type="ECO:0000256" key="6">
    <source>
        <dbReference type="SAM" id="Phobius"/>
    </source>
</evidence>
<name>A0A835T952_CHLIN</name>
<dbReference type="PANTHER" id="PTHR11040">
    <property type="entry name" value="ZINC/IRON TRANSPORTER"/>
    <property type="match status" value="1"/>
</dbReference>
<keyword evidence="2 6" id="KW-0812">Transmembrane</keyword>
<feature type="region of interest" description="Disordered" evidence="5">
    <location>
        <begin position="1"/>
        <end position="28"/>
    </location>
</feature>
<evidence type="ECO:0000313" key="7">
    <source>
        <dbReference type="EMBL" id="KAG2438708.1"/>
    </source>
</evidence>
<dbReference type="AlphaFoldDB" id="A0A835T952"/>
<sequence>MATSGGGSGKRGGSASSSVGGEDAVSSQEERTKKLVHLGLLAAMAMALHNMPEGLVTFVGYMDSITSGITTAVAIAIHNVPEGMVIASAVYFGTGHRLKAVMWTALAALSEPLGGLIGLAVVCGGSMTDTVFGILFGLVAGIMVYISLKELLPGARRFDPKDKVTTIMMAAGGVIMACSLVAIAFSQPQEQPEPEPLFSSEVTTAAAAAMPLAPPPLL</sequence>
<dbReference type="GO" id="GO:0005385">
    <property type="term" value="F:zinc ion transmembrane transporter activity"/>
    <property type="evidence" value="ECO:0007669"/>
    <property type="project" value="TreeGrafter"/>
</dbReference>
<accession>A0A835T952</accession>
<evidence type="ECO:0008006" key="9">
    <source>
        <dbReference type="Google" id="ProtNLM"/>
    </source>
</evidence>
<dbReference type="GO" id="GO:0016020">
    <property type="term" value="C:membrane"/>
    <property type="evidence" value="ECO:0007669"/>
    <property type="project" value="UniProtKB-SubCell"/>
</dbReference>
<feature type="compositionally biased region" description="Low complexity" evidence="5">
    <location>
        <begin position="13"/>
        <end position="27"/>
    </location>
</feature>
<evidence type="ECO:0000256" key="4">
    <source>
        <dbReference type="ARBA" id="ARBA00023136"/>
    </source>
</evidence>
<organism evidence="7 8">
    <name type="scientific">Chlamydomonas incerta</name>
    <dbReference type="NCBI Taxonomy" id="51695"/>
    <lineage>
        <taxon>Eukaryota</taxon>
        <taxon>Viridiplantae</taxon>
        <taxon>Chlorophyta</taxon>
        <taxon>core chlorophytes</taxon>
        <taxon>Chlorophyceae</taxon>
        <taxon>CS clade</taxon>
        <taxon>Chlamydomonadales</taxon>
        <taxon>Chlamydomonadaceae</taxon>
        <taxon>Chlamydomonas</taxon>
    </lineage>
</organism>
<keyword evidence="8" id="KW-1185">Reference proteome</keyword>
<feature type="compositionally biased region" description="Gly residues" evidence="5">
    <location>
        <begin position="1"/>
        <end position="12"/>
    </location>
</feature>
<evidence type="ECO:0000256" key="3">
    <source>
        <dbReference type="ARBA" id="ARBA00022989"/>
    </source>
</evidence>
<gene>
    <name evidence="7" type="ORF">HXX76_005254</name>
</gene>
<keyword evidence="4 6" id="KW-0472">Membrane</keyword>
<protein>
    <recommendedName>
        <fullName evidence="9">Zinc transporter</fullName>
    </recommendedName>
</protein>
<dbReference type="Proteomes" id="UP000650467">
    <property type="component" value="Unassembled WGS sequence"/>
</dbReference>
<comment type="caution">
    <text evidence="7">The sequence shown here is derived from an EMBL/GenBank/DDBJ whole genome shotgun (WGS) entry which is preliminary data.</text>
</comment>